<evidence type="ECO:0000313" key="7">
    <source>
        <dbReference type="EMBL" id="AOZ08049.1"/>
    </source>
</evidence>
<dbReference type="Pfam" id="PF08007">
    <property type="entry name" value="JmjC_2"/>
    <property type="match status" value="1"/>
</dbReference>
<dbReference type="Gene3D" id="3.40.366.30">
    <property type="entry name" value="50S ribosomal protein L16 arginine hydroxylase, Chain A, Domain 2"/>
    <property type="match status" value="1"/>
</dbReference>
<feature type="domain" description="JmjC" evidence="6">
    <location>
        <begin position="88"/>
        <end position="214"/>
    </location>
</feature>
<keyword evidence="3" id="KW-0223">Dioxygenase</keyword>
<dbReference type="InterPro" id="IPR039994">
    <property type="entry name" value="NO66-like"/>
</dbReference>
<dbReference type="PANTHER" id="PTHR13096:SF8">
    <property type="entry name" value="RIBOSOMAL OXYGENASE 1"/>
    <property type="match status" value="1"/>
</dbReference>
<organism evidence="7 8">
    <name type="scientific">Cupriavidus malaysiensis</name>
    <dbReference type="NCBI Taxonomy" id="367825"/>
    <lineage>
        <taxon>Bacteria</taxon>
        <taxon>Pseudomonadati</taxon>
        <taxon>Pseudomonadota</taxon>
        <taxon>Betaproteobacteria</taxon>
        <taxon>Burkholderiales</taxon>
        <taxon>Burkholderiaceae</taxon>
        <taxon>Cupriavidus</taxon>
    </lineage>
</organism>
<keyword evidence="4" id="KW-0560">Oxidoreductase</keyword>
<dbReference type="Proteomes" id="UP000177515">
    <property type="component" value="Chromosome 1"/>
</dbReference>
<accession>A0ABN4TNW5</accession>
<dbReference type="Pfam" id="PF20514">
    <property type="entry name" value="WHD_ROXA"/>
    <property type="match status" value="1"/>
</dbReference>
<dbReference type="EMBL" id="CP017754">
    <property type="protein sequence ID" value="AOZ08049.1"/>
    <property type="molecule type" value="Genomic_DNA"/>
</dbReference>
<reference evidence="7 8" key="1">
    <citation type="submission" date="2016-10" db="EMBL/GenBank/DDBJ databases">
        <title>Complete genome sequences of three Cupriavidus strains isolated from various Malaysian environments.</title>
        <authorList>
            <person name="Abdullah A.A.-A."/>
            <person name="Shafie N.A.H."/>
            <person name="Lau N.S."/>
        </authorList>
    </citation>
    <scope>NUCLEOTIDE SEQUENCE [LARGE SCALE GENOMIC DNA]</scope>
    <source>
        <strain evidence="7 8">USMAA1020</strain>
    </source>
</reference>
<sequence>MTPAAFMRDIWQRKPLLIRQAVPGIVPPVSAESLLELADRDEVESRLVTHFRNRWKLEHGPFAADNLPSRKTRQWTLLVQGVNLHNNAAAELLAQFRFVPDARLDDLMISYATDGGGVGPHFDSYDVFLLQVSGRRRWRISSQTALELIPGLPLKILADFSAEQEWVLEPGDMLYLPPQYAHDGIAEGECMTCSIGFRAPAYRELAGHFLAWLSETVEDNEALSGRYSDAGQNATEHPAQMPADLVRAVSTRLKAMRWSEADVSEFLGAHLSEPKPTVEFREPSSISLRKFEKLARIHGIVLAPASIALYDRNHFFLNGEAYEPPAELAKWLRKLADRRSLSAADVAASANLPDLMETFHHWLEEGWLLLAPAAL</sequence>
<dbReference type="InterPro" id="IPR046799">
    <property type="entry name" value="ROXA-like_wH"/>
</dbReference>
<keyword evidence="5" id="KW-0408">Iron</keyword>
<dbReference type="Gene3D" id="2.60.120.650">
    <property type="entry name" value="Cupin"/>
    <property type="match status" value="1"/>
</dbReference>
<keyword evidence="8" id="KW-1185">Reference proteome</keyword>
<evidence type="ECO:0000256" key="4">
    <source>
        <dbReference type="ARBA" id="ARBA00023002"/>
    </source>
</evidence>
<dbReference type="PROSITE" id="PS51184">
    <property type="entry name" value="JMJC"/>
    <property type="match status" value="1"/>
</dbReference>
<dbReference type="SUPFAM" id="SSF51197">
    <property type="entry name" value="Clavaminate synthase-like"/>
    <property type="match status" value="1"/>
</dbReference>
<proteinExistence type="predicted"/>
<evidence type="ECO:0000256" key="5">
    <source>
        <dbReference type="ARBA" id="ARBA00023004"/>
    </source>
</evidence>
<evidence type="ECO:0000259" key="6">
    <source>
        <dbReference type="PROSITE" id="PS51184"/>
    </source>
</evidence>
<comment type="cofactor">
    <cofactor evidence="1">
        <name>Fe(2+)</name>
        <dbReference type="ChEBI" id="CHEBI:29033"/>
    </cofactor>
</comment>
<keyword evidence="2" id="KW-0479">Metal-binding</keyword>
<evidence type="ECO:0000256" key="3">
    <source>
        <dbReference type="ARBA" id="ARBA00022964"/>
    </source>
</evidence>
<evidence type="ECO:0000256" key="2">
    <source>
        <dbReference type="ARBA" id="ARBA00022723"/>
    </source>
</evidence>
<dbReference type="InterPro" id="IPR003347">
    <property type="entry name" value="JmjC_dom"/>
</dbReference>
<dbReference type="PANTHER" id="PTHR13096">
    <property type="entry name" value="MINA53 MYC INDUCED NUCLEAR ANTIGEN"/>
    <property type="match status" value="1"/>
</dbReference>
<gene>
    <name evidence="7" type="ORF">BKK80_08155</name>
</gene>
<name>A0ABN4TNW5_9BURK</name>
<evidence type="ECO:0000256" key="1">
    <source>
        <dbReference type="ARBA" id="ARBA00001954"/>
    </source>
</evidence>
<evidence type="ECO:0000313" key="8">
    <source>
        <dbReference type="Proteomes" id="UP000177515"/>
    </source>
</evidence>
<protein>
    <submittedName>
        <fullName evidence="7">Cupin</fullName>
    </submittedName>
</protein>